<sequence length="124" mass="13596">AKWLPNNQLQVTIASPTHDAICDNYAPTAVGHLTFNDNNGHSYRFSKHAIFVNGYDFSNFDVNANCATYKGDNPYDYIVSYDPANAPPSGATVDIRLSIYWQCFGAGNVGSIWCVSCDVAFTSK</sequence>
<evidence type="ECO:0000313" key="1">
    <source>
        <dbReference type="EMBL" id="CAG8708752.1"/>
    </source>
</evidence>
<dbReference type="Proteomes" id="UP000789396">
    <property type="component" value="Unassembled WGS sequence"/>
</dbReference>
<dbReference type="AlphaFoldDB" id="A0A9N9HWF1"/>
<proteinExistence type="predicted"/>
<dbReference type="EMBL" id="CAJVPZ010021830">
    <property type="protein sequence ID" value="CAG8708752.1"/>
    <property type="molecule type" value="Genomic_DNA"/>
</dbReference>
<keyword evidence="2" id="KW-1185">Reference proteome</keyword>
<dbReference type="OrthoDB" id="2393629at2759"/>
<evidence type="ECO:0000313" key="2">
    <source>
        <dbReference type="Proteomes" id="UP000789396"/>
    </source>
</evidence>
<organism evidence="1 2">
    <name type="scientific">Racocetra fulgida</name>
    <dbReference type="NCBI Taxonomy" id="60492"/>
    <lineage>
        <taxon>Eukaryota</taxon>
        <taxon>Fungi</taxon>
        <taxon>Fungi incertae sedis</taxon>
        <taxon>Mucoromycota</taxon>
        <taxon>Glomeromycotina</taxon>
        <taxon>Glomeromycetes</taxon>
        <taxon>Diversisporales</taxon>
        <taxon>Gigasporaceae</taxon>
        <taxon>Racocetra</taxon>
    </lineage>
</organism>
<protein>
    <submittedName>
        <fullName evidence="1">12914_t:CDS:1</fullName>
    </submittedName>
</protein>
<reference evidence="1" key="1">
    <citation type="submission" date="2021-06" db="EMBL/GenBank/DDBJ databases">
        <authorList>
            <person name="Kallberg Y."/>
            <person name="Tangrot J."/>
            <person name="Rosling A."/>
        </authorList>
    </citation>
    <scope>NUCLEOTIDE SEQUENCE</scope>
    <source>
        <strain evidence="1">IN212</strain>
    </source>
</reference>
<feature type="non-terminal residue" evidence="1">
    <location>
        <position position="1"/>
    </location>
</feature>
<accession>A0A9N9HWF1</accession>
<comment type="caution">
    <text evidence="1">The sequence shown here is derived from an EMBL/GenBank/DDBJ whole genome shotgun (WGS) entry which is preliminary data.</text>
</comment>
<gene>
    <name evidence="1" type="ORF">RFULGI_LOCUS10721</name>
</gene>
<feature type="non-terminal residue" evidence="1">
    <location>
        <position position="124"/>
    </location>
</feature>
<name>A0A9N9HWF1_9GLOM</name>